<dbReference type="AlphaFoldDB" id="A0A5B7KJY1"/>
<dbReference type="Proteomes" id="UP000324222">
    <property type="component" value="Unassembled WGS sequence"/>
</dbReference>
<name>A0A5B7KJY1_PORTR</name>
<evidence type="ECO:0000313" key="1">
    <source>
        <dbReference type="EMBL" id="MPD05618.1"/>
    </source>
</evidence>
<evidence type="ECO:0000313" key="2">
    <source>
        <dbReference type="Proteomes" id="UP000324222"/>
    </source>
</evidence>
<keyword evidence="2" id="KW-1185">Reference proteome</keyword>
<comment type="caution">
    <text evidence="1">The sequence shown here is derived from an EMBL/GenBank/DDBJ whole genome shotgun (WGS) entry which is preliminary data.</text>
</comment>
<organism evidence="1 2">
    <name type="scientific">Portunus trituberculatus</name>
    <name type="common">Swimming crab</name>
    <name type="synonym">Neptunus trituberculatus</name>
    <dbReference type="NCBI Taxonomy" id="210409"/>
    <lineage>
        <taxon>Eukaryota</taxon>
        <taxon>Metazoa</taxon>
        <taxon>Ecdysozoa</taxon>
        <taxon>Arthropoda</taxon>
        <taxon>Crustacea</taxon>
        <taxon>Multicrustacea</taxon>
        <taxon>Malacostraca</taxon>
        <taxon>Eumalacostraca</taxon>
        <taxon>Eucarida</taxon>
        <taxon>Decapoda</taxon>
        <taxon>Pleocyemata</taxon>
        <taxon>Brachyura</taxon>
        <taxon>Eubrachyura</taxon>
        <taxon>Portunoidea</taxon>
        <taxon>Portunidae</taxon>
        <taxon>Portuninae</taxon>
        <taxon>Portunus</taxon>
    </lineage>
</organism>
<dbReference type="EMBL" id="VSRR010146888">
    <property type="protein sequence ID" value="MPD05618.1"/>
    <property type="molecule type" value="Genomic_DNA"/>
</dbReference>
<sequence>MENDRRITYKIPASLENVRLGKAWEGAISSVMAIYCFTAKLDTA</sequence>
<gene>
    <name evidence="1" type="ORF">E2C01_101370</name>
</gene>
<reference evidence="1 2" key="1">
    <citation type="submission" date="2019-05" db="EMBL/GenBank/DDBJ databases">
        <title>Another draft genome of Portunus trituberculatus and its Hox gene families provides insights of decapod evolution.</title>
        <authorList>
            <person name="Jeong J.-H."/>
            <person name="Song I."/>
            <person name="Kim S."/>
            <person name="Choi T."/>
            <person name="Kim D."/>
            <person name="Ryu S."/>
            <person name="Kim W."/>
        </authorList>
    </citation>
    <scope>NUCLEOTIDE SEQUENCE [LARGE SCALE GENOMIC DNA]</scope>
    <source>
        <tissue evidence="1">Muscle</tissue>
    </source>
</reference>
<accession>A0A5B7KJY1</accession>
<protein>
    <submittedName>
        <fullName evidence="1">Uncharacterized protein</fullName>
    </submittedName>
</protein>
<proteinExistence type="predicted"/>